<keyword evidence="2" id="KW-0812">Transmembrane</keyword>
<feature type="domain" description="RCK C-terminal" evidence="4">
    <location>
        <begin position="457"/>
        <end position="540"/>
    </location>
</feature>
<dbReference type="RefSeq" id="WP_197453454.1">
    <property type="nucleotide sequence ID" value="NZ_CP036271.1"/>
</dbReference>
<dbReference type="InterPro" id="IPR013099">
    <property type="entry name" value="K_chnl_dom"/>
</dbReference>
<feature type="domain" description="RCK N-terminal" evidence="3">
    <location>
        <begin position="331"/>
        <end position="443"/>
    </location>
</feature>
<dbReference type="Proteomes" id="UP000315700">
    <property type="component" value="Chromosome"/>
</dbReference>
<feature type="transmembrane region" description="Helical" evidence="2">
    <location>
        <begin position="37"/>
        <end position="55"/>
    </location>
</feature>
<feature type="domain" description="RCK C-terminal" evidence="4">
    <location>
        <begin position="242"/>
        <end position="326"/>
    </location>
</feature>
<name>A0A517SI31_9PLAN</name>
<dbReference type="Gene3D" id="3.40.50.720">
    <property type="entry name" value="NAD(P)-binding Rossmann-like Domain"/>
    <property type="match status" value="2"/>
</dbReference>
<dbReference type="PANTHER" id="PTHR43833">
    <property type="entry name" value="POTASSIUM CHANNEL PROTEIN 2-RELATED-RELATED"/>
    <property type="match status" value="1"/>
</dbReference>
<feature type="domain" description="RCK N-terminal" evidence="3">
    <location>
        <begin position="109"/>
        <end position="225"/>
    </location>
</feature>
<dbReference type="SUPFAM" id="SSF81324">
    <property type="entry name" value="Voltage-gated potassium channels"/>
    <property type="match status" value="1"/>
</dbReference>
<gene>
    <name evidence="5" type="primary">kch</name>
    <name evidence="5" type="ORF">Pan44_38260</name>
</gene>
<keyword evidence="2" id="KW-0472">Membrane</keyword>
<dbReference type="InterPro" id="IPR036721">
    <property type="entry name" value="RCK_C_sf"/>
</dbReference>
<dbReference type="SUPFAM" id="SSF116726">
    <property type="entry name" value="TrkA C-terminal domain-like"/>
    <property type="match status" value="2"/>
</dbReference>
<reference evidence="5 6" key="1">
    <citation type="submission" date="2019-02" db="EMBL/GenBank/DDBJ databases">
        <title>Deep-cultivation of Planctomycetes and their phenomic and genomic characterization uncovers novel biology.</title>
        <authorList>
            <person name="Wiegand S."/>
            <person name="Jogler M."/>
            <person name="Boedeker C."/>
            <person name="Pinto D."/>
            <person name="Vollmers J."/>
            <person name="Rivas-Marin E."/>
            <person name="Kohn T."/>
            <person name="Peeters S.H."/>
            <person name="Heuer A."/>
            <person name="Rast P."/>
            <person name="Oberbeckmann S."/>
            <person name="Bunk B."/>
            <person name="Jeske O."/>
            <person name="Meyerdierks A."/>
            <person name="Storesund J.E."/>
            <person name="Kallscheuer N."/>
            <person name="Luecker S."/>
            <person name="Lage O.M."/>
            <person name="Pohl T."/>
            <person name="Merkel B.J."/>
            <person name="Hornburger P."/>
            <person name="Mueller R.-W."/>
            <person name="Bruemmer F."/>
            <person name="Labrenz M."/>
            <person name="Spormann A.M."/>
            <person name="Op den Camp H."/>
            <person name="Overmann J."/>
            <person name="Amann R."/>
            <person name="Jetten M.S.M."/>
            <person name="Mascher T."/>
            <person name="Medema M.H."/>
            <person name="Devos D.P."/>
            <person name="Kaster A.-K."/>
            <person name="Ovreas L."/>
            <person name="Rohde M."/>
            <person name="Galperin M.Y."/>
            <person name="Jogler C."/>
        </authorList>
    </citation>
    <scope>NUCLEOTIDE SEQUENCE [LARGE SCALE GENOMIC DNA]</scope>
    <source>
        <strain evidence="5 6">Pan44</strain>
    </source>
</reference>
<dbReference type="InterPro" id="IPR003148">
    <property type="entry name" value="RCK_N"/>
</dbReference>
<organism evidence="5 6">
    <name type="scientific">Caulifigura coniformis</name>
    <dbReference type="NCBI Taxonomy" id="2527983"/>
    <lineage>
        <taxon>Bacteria</taxon>
        <taxon>Pseudomonadati</taxon>
        <taxon>Planctomycetota</taxon>
        <taxon>Planctomycetia</taxon>
        <taxon>Planctomycetales</taxon>
        <taxon>Planctomycetaceae</taxon>
        <taxon>Caulifigura</taxon>
    </lineage>
</organism>
<evidence type="ECO:0000259" key="4">
    <source>
        <dbReference type="PROSITE" id="PS51202"/>
    </source>
</evidence>
<dbReference type="InterPro" id="IPR006037">
    <property type="entry name" value="RCK_C"/>
</dbReference>
<proteinExistence type="predicted"/>
<keyword evidence="5" id="KW-0813">Transport</keyword>
<dbReference type="Pfam" id="PF02254">
    <property type="entry name" value="TrkA_N"/>
    <property type="match status" value="2"/>
</dbReference>
<evidence type="ECO:0000313" key="5">
    <source>
        <dbReference type="EMBL" id="QDT55778.1"/>
    </source>
</evidence>
<sequence length="540" mass="58673">MALARLLLALVLVVSVFTVVFHVLMEREGQSHSWATAVYWVMVVMSTLGFGDITFQSDLGRVFSVFVLLSGSVFMLVLLPFMFIQFFYSPWMEAQAAARAPRQVQARINRHVLVTGLGVIEQSLIRMLKRAEIPYVVLVSELAEALRLHDDGYSVMVGEVDDRDTYLRAGVERAALVVTALKDTTNTNVAFTVREISSSVSVVATAAAPASVDILQLAGCNEVLQLGEMLGQALARRVLGRDAKCHVVGEFEELLIAEAAAAGTPLVGRTLKEIRLAEHARVNVVGVWNRGRFELAGPETLITSTSVLLLAGTAADLEEYDGLFCVYSTSDAPVIIVGGGRVGRATATALSERGVEYRIVERNADRVRVKGQYVIGDAAELDVLKAAGIMTCSSVVITTHDDDINVYLAIYCRRLRSDVQILARANQDRNVSTLHRAGADFVMSYASTGASTMFNLLKRGTLLLLADGLDAFRVPVPPPLIGKTLQECRFRQTTGCNVVAIEQGGRLDTHPAPQTRLAADAELVLVGDAESEQRFFDSLQ</sequence>
<feature type="transmembrane region" description="Helical" evidence="2">
    <location>
        <begin position="62"/>
        <end position="88"/>
    </location>
</feature>
<evidence type="ECO:0000259" key="3">
    <source>
        <dbReference type="PROSITE" id="PS51201"/>
    </source>
</evidence>
<protein>
    <submittedName>
        <fullName evidence="5">Voltage-gated potassium channel Kch</fullName>
    </submittedName>
</protein>
<accession>A0A517SI31</accession>
<dbReference type="AlphaFoldDB" id="A0A517SI31"/>
<dbReference type="Gene3D" id="1.10.287.70">
    <property type="match status" value="1"/>
</dbReference>
<dbReference type="KEGG" id="ccos:Pan44_38260"/>
<keyword evidence="5" id="KW-0406">Ion transport</keyword>
<dbReference type="GO" id="GO:0008324">
    <property type="term" value="F:monoatomic cation transmembrane transporter activity"/>
    <property type="evidence" value="ECO:0007669"/>
    <property type="project" value="InterPro"/>
</dbReference>
<dbReference type="InParanoid" id="A0A517SI31"/>
<dbReference type="InterPro" id="IPR050721">
    <property type="entry name" value="Trk_Ktr_HKT_K-transport"/>
</dbReference>
<dbReference type="PROSITE" id="PS51202">
    <property type="entry name" value="RCK_C"/>
    <property type="match status" value="2"/>
</dbReference>
<keyword evidence="5" id="KW-0407">Ion channel</keyword>
<dbReference type="InterPro" id="IPR036291">
    <property type="entry name" value="NAD(P)-bd_dom_sf"/>
</dbReference>
<evidence type="ECO:0000313" key="6">
    <source>
        <dbReference type="Proteomes" id="UP000315700"/>
    </source>
</evidence>
<keyword evidence="6" id="KW-1185">Reference proteome</keyword>
<dbReference type="Gene3D" id="3.30.70.1450">
    <property type="entry name" value="Regulator of K+ conductance, C-terminal domain"/>
    <property type="match status" value="2"/>
</dbReference>
<dbReference type="SUPFAM" id="SSF51735">
    <property type="entry name" value="NAD(P)-binding Rossmann-fold domains"/>
    <property type="match status" value="2"/>
</dbReference>
<dbReference type="GO" id="GO:0005886">
    <property type="term" value="C:plasma membrane"/>
    <property type="evidence" value="ECO:0007669"/>
    <property type="project" value="UniProtKB-SubCell"/>
</dbReference>
<evidence type="ECO:0000256" key="1">
    <source>
        <dbReference type="ARBA" id="ARBA00004651"/>
    </source>
</evidence>
<dbReference type="EMBL" id="CP036271">
    <property type="protein sequence ID" value="QDT55778.1"/>
    <property type="molecule type" value="Genomic_DNA"/>
</dbReference>
<dbReference type="PROSITE" id="PS51201">
    <property type="entry name" value="RCK_N"/>
    <property type="match status" value="2"/>
</dbReference>
<evidence type="ECO:0000256" key="2">
    <source>
        <dbReference type="SAM" id="Phobius"/>
    </source>
</evidence>
<keyword evidence="2" id="KW-1133">Transmembrane helix</keyword>
<comment type="subcellular location">
    <subcellularLocation>
        <location evidence="1">Cell membrane</location>
        <topology evidence="1">Multi-pass membrane protein</topology>
    </subcellularLocation>
</comment>
<dbReference type="PANTHER" id="PTHR43833:SF9">
    <property type="entry name" value="POTASSIUM CHANNEL PROTEIN YUGO-RELATED"/>
    <property type="match status" value="1"/>
</dbReference>
<feature type="transmembrane region" description="Helical" evidence="2">
    <location>
        <begin position="7"/>
        <end position="25"/>
    </location>
</feature>
<dbReference type="Pfam" id="PF02080">
    <property type="entry name" value="TrkA_C"/>
    <property type="match status" value="2"/>
</dbReference>
<dbReference type="Pfam" id="PF07885">
    <property type="entry name" value="Ion_trans_2"/>
    <property type="match status" value="1"/>
</dbReference>
<dbReference type="GO" id="GO:0006813">
    <property type="term" value="P:potassium ion transport"/>
    <property type="evidence" value="ECO:0007669"/>
    <property type="project" value="InterPro"/>
</dbReference>